<evidence type="ECO:0000313" key="1">
    <source>
        <dbReference type="EMBL" id="SNT53623.1"/>
    </source>
</evidence>
<accession>A0A239NGL6</accession>
<evidence type="ECO:0000313" key="2">
    <source>
        <dbReference type="Proteomes" id="UP000198362"/>
    </source>
</evidence>
<dbReference type="EMBL" id="FZPH01000008">
    <property type="protein sequence ID" value="SNT53623.1"/>
    <property type="molecule type" value="Genomic_DNA"/>
</dbReference>
<dbReference type="AlphaFoldDB" id="A0A239NGL6"/>
<dbReference type="SUPFAM" id="SSF48371">
    <property type="entry name" value="ARM repeat"/>
    <property type="match status" value="1"/>
</dbReference>
<proteinExistence type="predicted"/>
<name>A0A239NGL6_9ACTN</name>
<organism evidence="1 2">
    <name type="scientific">Asanoa hainanensis</name>
    <dbReference type="NCBI Taxonomy" id="560556"/>
    <lineage>
        <taxon>Bacteria</taxon>
        <taxon>Bacillati</taxon>
        <taxon>Actinomycetota</taxon>
        <taxon>Actinomycetes</taxon>
        <taxon>Micromonosporales</taxon>
        <taxon>Micromonosporaceae</taxon>
        <taxon>Asanoa</taxon>
    </lineage>
</organism>
<protein>
    <recommendedName>
        <fullName evidence="3">HEAT repeat-containing protein</fullName>
    </recommendedName>
</protein>
<dbReference type="InterPro" id="IPR016024">
    <property type="entry name" value="ARM-type_fold"/>
</dbReference>
<sequence>MSLRARLTDPDDAVRLAAVRRASTSGEVGLFEDLLDLALHDTSEVRTEGGLAEVYEHVGDAAAEALGRILRRRSEVDPRVRAAALDLGNDDERVATLLYYLGGPYEPLRQELAASAEGRLRLRAARAMLSGHRPPELTSALLADPDPAVRVEGLRGTRPDQDLVLRLLREDPAAEVRLAAARELRFAPRVGSEPFIAAARVEQDPRTRAMLLSCLARRRHDRDNRVAILGFLGEPAGHLRRDAAQALTDVDDPEVAAAIGLRALVDPDAAALSALLAHKKLLTHVPELREPLARWRRQPVNDGDRWTLDRALAAPEAPVPAPRPDPPDTDRLLREVLRWAVAALEPVVAEAYDNGEADALALVRTWLAGGDDDLLRMALAGEENLWHTDPHAIKIGAAWDCAGAALARDLAWARRVGLSAAAEQGRWDPAAVALDPERGPIVAARRAVALTEVVHRLLADLVRAGVDAPPPGPLRYLVRTGEDLVEEVRASLPPDAGPGLLRLAMRPAEEATYRAALAAAVPGNALAEDPDLPETVERRLVDRARRAVRAWLRALADDDRAPLSFAPGPDGALPRFVPSRLWGYVLDRAVVWLRDGRTSGPVRHGPADDLLRRLAALEFGQAADLERVFGLIAATRAAHWHREVARAILAGEPPARTDPLGPDLADPGRPLDRPWPADLVVRLSDGTVVAPPTPLTTRAWPERAGRVSRCGSCGGDVAVEGAVGWSHVDDDSYGVVDHWFAGTLAGACPACGTNAAVTARLVRSADGELSWARP</sequence>
<gene>
    <name evidence="1" type="ORF">SAMN05421812_108281</name>
</gene>
<keyword evidence="2" id="KW-1185">Reference proteome</keyword>
<dbReference type="RefSeq" id="WP_089251582.1">
    <property type="nucleotide sequence ID" value="NZ_FZPH01000008.1"/>
</dbReference>
<reference evidence="1 2" key="1">
    <citation type="submission" date="2017-06" db="EMBL/GenBank/DDBJ databases">
        <authorList>
            <person name="Kim H.J."/>
            <person name="Triplett B.A."/>
        </authorList>
    </citation>
    <scope>NUCLEOTIDE SEQUENCE [LARGE SCALE GENOMIC DNA]</scope>
    <source>
        <strain evidence="1 2">CGMCC 4.5593</strain>
    </source>
</reference>
<dbReference type="OrthoDB" id="3315025at2"/>
<dbReference type="Proteomes" id="UP000198362">
    <property type="component" value="Unassembled WGS sequence"/>
</dbReference>
<evidence type="ECO:0008006" key="3">
    <source>
        <dbReference type="Google" id="ProtNLM"/>
    </source>
</evidence>